<evidence type="ECO:0000256" key="5">
    <source>
        <dbReference type="ARBA" id="ARBA00022777"/>
    </source>
</evidence>
<evidence type="ECO:0000256" key="4">
    <source>
        <dbReference type="ARBA" id="ARBA00022679"/>
    </source>
</evidence>
<dbReference type="PANTHER" id="PTHR21064">
    <property type="entry name" value="AMINOGLYCOSIDE PHOSPHOTRANSFERASE DOMAIN-CONTAINING PROTEIN-RELATED"/>
    <property type="match status" value="1"/>
</dbReference>
<dbReference type="AlphaFoldDB" id="A0A6I8UKG4"/>
<feature type="domain" description="Aminoglycoside phosphotransferase" evidence="11">
    <location>
        <begin position="125"/>
        <end position="330"/>
    </location>
</feature>
<dbReference type="InterPro" id="IPR050249">
    <property type="entry name" value="Pseudomonas-type_ThrB"/>
</dbReference>
<evidence type="ECO:0000256" key="6">
    <source>
        <dbReference type="ARBA" id="ARBA00036820"/>
    </source>
</evidence>
<feature type="compositionally biased region" description="Polar residues" evidence="10">
    <location>
        <begin position="53"/>
        <end position="62"/>
    </location>
</feature>
<dbReference type="ExpressionAtlas" id="A0A6I8UKG4">
    <property type="expression patterns" value="baseline"/>
</dbReference>
<evidence type="ECO:0000256" key="2">
    <source>
        <dbReference type="ARBA" id="ARBA00006219"/>
    </source>
</evidence>
<dbReference type="FunFam" id="3.30.200.20:FF:000549">
    <property type="entry name" value="hydroxylysine kinase"/>
    <property type="match status" value="1"/>
</dbReference>
<name>A0A6I8UKG4_DROPS</name>
<organism evidence="12 13">
    <name type="scientific">Drosophila pseudoobscura pseudoobscura</name>
    <name type="common">Fruit fly</name>
    <dbReference type="NCBI Taxonomy" id="46245"/>
    <lineage>
        <taxon>Eukaryota</taxon>
        <taxon>Metazoa</taxon>
        <taxon>Ecdysozoa</taxon>
        <taxon>Arthropoda</taxon>
        <taxon>Hexapoda</taxon>
        <taxon>Insecta</taxon>
        <taxon>Pterygota</taxon>
        <taxon>Neoptera</taxon>
        <taxon>Endopterygota</taxon>
        <taxon>Diptera</taxon>
        <taxon>Brachycera</taxon>
        <taxon>Muscomorpha</taxon>
        <taxon>Ephydroidea</taxon>
        <taxon>Drosophilidae</taxon>
        <taxon>Drosophila</taxon>
        <taxon>Sophophora</taxon>
    </lineage>
</organism>
<keyword evidence="5 13" id="KW-0418">Kinase</keyword>
<dbReference type="RefSeq" id="XP_001356896.2">
    <property type="nucleotide sequence ID" value="XM_001356860.4"/>
</dbReference>
<comment type="function">
    <text evidence="7">Catalyzes the GTP-dependent phosphorylation of 5-hydroxy-L-lysine.</text>
</comment>
<sequence>MEQWNNVELTNMSKKSYTLNHAYNMAEKLNKENNAAPTSNGSGSGSIKGNDSVQAKDQTDSSVLKPGSDVRPKVEPEDVENLLRRLYGITVSEVKEILAYDDRNFLIHEDSNVKNPLIVSHCPHGYILKIMNSLDSKKEDVVDAQNQVMLYLSKQQIKCPRPIANASGKYYSVEKLNGTAHVVRLLEFLPGQIFRDVPITNYLLFQSGEYLAKLDRALKDFTHEAYETHTTTWMLQNVPAVREFLFAVKDQERKALCEEVIDAFESKVLSVVPTLDHQIIHGDFNESNIVIETAPNQTDHNIKGVIDFGDMSKSPLLFEIGIALTYMTLEAKDLASGGIFLAGYTSIKPVSSTELGYLKYCVAARLVQSLVLGLYTHSLHPTNDYLLSTQHEGWKLLEKLWKDSFDSVDELWSTTGHQYLTQSNK</sequence>
<dbReference type="SUPFAM" id="SSF56112">
    <property type="entry name" value="Protein kinase-like (PK-like)"/>
    <property type="match status" value="1"/>
</dbReference>
<comment type="subcellular location">
    <subcellularLocation>
        <location evidence="1">Cytoplasm</location>
    </subcellularLocation>
</comment>
<protein>
    <recommendedName>
        <fullName evidence="9">Hydroxylysine kinase</fullName>
        <ecNumber evidence="8">2.7.1.81</ecNumber>
    </recommendedName>
</protein>
<dbReference type="FunCoup" id="A0A6I8UKG4">
    <property type="interactions" value="176"/>
</dbReference>
<proteinExistence type="inferred from homology"/>
<feature type="compositionally biased region" description="Low complexity" evidence="10">
    <location>
        <begin position="39"/>
        <end position="52"/>
    </location>
</feature>
<dbReference type="EC" id="2.7.1.81" evidence="8"/>
<evidence type="ECO:0000256" key="8">
    <source>
        <dbReference type="ARBA" id="ARBA00038873"/>
    </source>
</evidence>
<dbReference type="GO" id="GO:0005737">
    <property type="term" value="C:cytoplasm"/>
    <property type="evidence" value="ECO:0007669"/>
    <property type="project" value="UniProtKB-SubCell"/>
</dbReference>
<keyword evidence="12" id="KW-1185">Reference proteome</keyword>
<dbReference type="KEGG" id="dpo:4817340"/>
<evidence type="ECO:0000256" key="3">
    <source>
        <dbReference type="ARBA" id="ARBA00022490"/>
    </source>
</evidence>
<dbReference type="Gene3D" id="3.90.1200.10">
    <property type="match status" value="1"/>
</dbReference>
<dbReference type="GO" id="GO:0047992">
    <property type="term" value="F:hydroxylysine kinase activity"/>
    <property type="evidence" value="ECO:0007669"/>
    <property type="project" value="UniProtKB-EC"/>
</dbReference>
<comment type="catalytic activity">
    <reaction evidence="6">
        <text>(5R)-5-hydroxy-L-lysine + GTP = (5R)-5-phosphooxy-L-lysine + GDP + H(+)</text>
        <dbReference type="Rhea" id="RHEA:19049"/>
        <dbReference type="ChEBI" id="CHEBI:15378"/>
        <dbReference type="ChEBI" id="CHEBI:37565"/>
        <dbReference type="ChEBI" id="CHEBI:57882"/>
        <dbReference type="ChEBI" id="CHEBI:58189"/>
        <dbReference type="ChEBI" id="CHEBI:58357"/>
        <dbReference type="EC" id="2.7.1.81"/>
    </reaction>
</comment>
<comment type="similarity">
    <text evidence="2">Belongs to the aminoglycoside phosphotransferase family.</text>
</comment>
<evidence type="ECO:0000259" key="11">
    <source>
        <dbReference type="Pfam" id="PF01636"/>
    </source>
</evidence>
<gene>
    <name evidence="13" type="primary">LOC4817340</name>
</gene>
<keyword evidence="3" id="KW-0963">Cytoplasm</keyword>
<dbReference type="Gene3D" id="3.30.200.20">
    <property type="entry name" value="Phosphorylase Kinase, domain 1"/>
    <property type="match status" value="1"/>
</dbReference>
<dbReference type="Proteomes" id="UP000001819">
    <property type="component" value="Chromosome 4"/>
</dbReference>
<evidence type="ECO:0000313" key="13">
    <source>
        <dbReference type="RefSeq" id="XP_001356896.2"/>
    </source>
</evidence>
<evidence type="ECO:0000256" key="7">
    <source>
        <dbReference type="ARBA" id="ARBA00037368"/>
    </source>
</evidence>
<dbReference type="Pfam" id="PF01636">
    <property type="entry name" value="APH"/>
    <property type="match status" value="1"/>
</dbReference>
<accession>A0A6I8UKG4</accession>
<keyword evidence="4" id="KW-0808">Transferase</keyword>
<dbReference type="InterPro" id="IPR002575">
    <property type="entry name" value="Aminoglycoside_PTrfase"/>
</dbReference>
<dbReference type="PANTHER" id="PTHR21064:SF1">
    <property type="entry name" value="HYDROXYLYSINE KINASE"/>
    <property type="match status" value="1"/>
</dbReference>
<evidence type="ECO:0000256" key="9">
    <source>
        <dbReference type="ARBA" id="ARBA00040505"/>
    </source>
</evidence>
<feature type="region of interest" description="Disordered" evidence="10">
    <location>
        <begin position="28"/>
        <end position="76"/>
    </location>
</feature>
<reference evidence="13" key="1">
    <citation type="submission" date="2025-08" db="UniProtKB">
        <authorList>
            <consortium name="RefSeq"/>
        </authorList>
    </citation>
    <scope>IDENTIFICATION</scope>
    <source>
        <strain evidence="13">MV-25-SWS-2005</strain>
        <tissue evidence="13">Whole body</tissue>
    </source>
</reference>
<dbReference type="InParanoid" id="A0A6I8UKG4"/>
<evidence type="ECO:0000256" key="1">
    <source>
        <dbReference type="ARBA" id="ARBA00004496"/>
    </source>
</evidence>
<dbReference type="FunFam" id="3.90.1200.10:FF:000007">
    <property type="entry name" value="hydroxylysine kinase isoform X1"/>
    <property type="match status" value="1"/>
</dbReference>
<dbReference type="InterPro" id="IPR011009">
    <property type="entry name" value="Kinase-like_dom_sf"/>
</dbReference>
<evidence type="ECO:0000313" key="12">
    <source>
        <dbReference type="Proteomes" id="UP000001819"/>
    </source>
</evidence>
<evidence type="ECO:0000256" key="10">
    <source>
        <dbReference type="SAM" id="MobiDB-lite"/>
    </source>
</evidence>